<keyword evidence="5" id="KW-1185">Reference proteome</keyword>
<accession>A0A0M4LCH3</accession>
<dbReference type="PANTHER" id="PTHR36540:SF1">
    <property type="entry name" value="PYRIMIDINE_PURINE NUCLEOSIDE PHOSPHORYLASE"/>
    <property type="match status" value="1"/>
</dbReference>
<comment type="catalytic activity">
    <reaction evidence="3">
        <text>a purine D-ribonucleoside + phosphate = a purine nucleobase + alpha-D-ribose 1-phosphate</text>
        <dbReference type="Rhea" id="RHEA:19805"/>
        <dbReference type="ChEBI" id="CHEBI:26386"/>
        <dbReference type="ChEBI" id="CHEBI:43474"/>
        <dbReference type="ChEBI" id="CHEBI:57720"/>
        <dbReference type="ChEBI" id="CHEBI:142355"/>
        <dbReference type="EC" id="2.4.2.1"/>
    </reaction>
</comment>
<keyword evidence="2 3" id="KW-0808">Transferase</keyword>
<dbReference type="Gene3D" id="2.60.120.10">
    <property type="entry name" value="Jelly Rolls"/>
    <property type="match status" value="1"/>
</dbReference>
<dbReference type="GO" id="GO:0004850">
    <property type="term" value="F:uridine phosphorylase activity"/>
    <property type="evidence" value="ECO:0007669"/>
    <property type="project" value="RHEA"/>
</dbReference>
<comment type="catalytic activity">
    <reaction evidence="3">
        <text>xanthosine + phosphate = alpha-D-ribose 1-phosphate + xanthine</text>
        <dbReference type="Rhea" id="RHEA:27638"/>
        <dbReference type="ChEBI" id="CHEBI:17712"/>
        <dbReference type="ChEBI" id="CHEBI:18107"/>
        <dbReference type="ChEBI" id="CHEBI:43474"/>
        <dbReference type="ChEBI" id="CHEBI:57720"/>
        <dbReference type="EC" id="2.4.2.1"/>
    </reaction>
</comment>
<dbReference type="GO" id="GO:0004731">
    <property type="term" value="F:purine-nucleoside phosphorylase activity"/>
    <property type="evidence" value="ECO:0007669"/>
    <property type="project" value="UniProtKB-UniRule"/>
</dbReference>
<comment type="catalytic activity">
    <reaction evidence="3">
        <text>uridine + phosphate = alpha-D-ribose 1-phosphate + uracil</text>
        <dbReference type="Rhea" id="RHEA:24388"/>
        <dbReference type="ChEBI" id="CHEBI:16704"/>
        <dbReference type="ChEBI" id="CHEBI:17568"/>
        <dbReference type="ChEBI" id="CHEBI:43474"/>
        <dbReference type="ChEBI" id="CHEBI:57720"/>
        <dbReference type="EC" id="2.4.2.2"/>
    </reaction>
</comment>
<dbReference type="GO" id="GO:0005829">
    <property type="term" value="C:cytosol"/>
    <property type="evidence" value="ECO:0007669"/>
    <property type="project" value="TreeGrafter"/>
</dbReference>
<dbReference type="InterPro" id="IPR014710">
    <property type="entry name" value="RmlC-like_jellyroll"/>
</dbReference>
<comment type="catalytic activity">
    <reaction evidence="3">
        <text>cytidine + phosphate = cytosine + alpha-D-ribose 1-phosphate</text>
        <dbReference type="Rhea" id="RHEA:52540"/>
        <dbReference type="ChEBI" id="CHEBI:16040"/>
        <dbReference type="ChEBI" id="CHEBI:17562"/>
        <dbReference type="ChEBI" id="CHEBI:43474"/>
        <dbReference type="ChEBI" id="CHEBI:57720"/>
        <dbReference type="EC" id="2.4.2.2"/>
    </reaction>
</comment>
<comment type="catalytic activity">
    <reaction evidence="3">
        <text>guanosine + phosphate = alpha-D-ribose 1-phosphate + guanine</text>
        <dbReference type="Rhea" id="RHEA:13233"/>
        <dbReference type="ChEBI" id="CHEBI:16235"/>
        <dbReference type="ChEBI" id="CHEBI:16750"/>
        <dbReference type="ChEBI" id="CHEBI:43474"/>
        <dbReference type="ChEBI" id="CHEBI:57720"/>
        <dbReference type="EC" id="2.4.2.1"/>
    </reaction>
</comment>
<reference evidence="4 5" key="1">
    <citation type="journal article" date="2015" name="Genome Announc.">
        <title>Genome Sequence of 'Candidatus Thioglobus singularis' Strain PS1, a Mixotroph from the SUP05 Clade of Marine Gammaproteobacteria.</title>
        <authorList>
            <person name="Marshall K.T."/>
            <person name="Morris R.M."/>
        </authorList>
    </citation>
    <scope>NUCLEOTIDE SEQUENCE [LARGE SCALE GENOMIC DNA]</scope>
    <source>
        <strain evidence="4 5">PS1</strain>
    </source>
</reference>
<proteinExistence type="inferred from homology"/>
<evidence type="ECO:0000313" key="4">
    <source>
        <dbReference type="EMBL" id="ALE01432.1"/>
    </source>
</evidence>
<comment type="catalytic activity">
    <reaction evidence="3">
        <text>adenosine + phosphate = alpha-D-ribose 1-phosphate + adenine</text>
        <dbReference type="Rhea" id="RHEA:27642"/>
        <dbReference type="ChEBI" id="CHEBI:16335"/>
        <dbReference type="ChEBI" id="CHEBI:16708"/>
        <dbReference type="ChEBI" id="CHEBI:43474"/>
        <dbReference type="ChEBI" id="CHEBI:57720"/>
        <dbReference type="EC" id="2.4.2.1"/>
    </reaction>
</comment>
<dbReference type="GO" id="GO:0047975">
    <property type="term" value="F:guanosine phosphorylase activity"/>
    <property type="evidence" value="ECO:0007669"/>
    <property type="project" value="RHEA"/>
</dbReference>
<evidence type="ECO:0000256" key="3">
    <source>
        <dbReference type="HAMAP-Rule" id="MF_01537"/>
    </source>
</evidence>
<dbReference type="EC" id="2.4.2.1" evidence="3"/>
<dbReference type="HAMAP" id="MF_01537">
    <property type="entry name" value="Nucleos_phosphorylase_PpnP"/>
    <property type="match status" value="1"/>
</dbReference>
<gene>
    <name evidence="3" type="primary">ppnP</name>
    <name evidence="4" type="ORF">W908_01695</name>
</gene>
<sequence>MPTFEDVEIIKEANIYFDGKVTSRVINFNDGTTKTLGIMMPGSFEFSTEKHELMEIMAGELNVLLPGNNAWQTIKSGESFEVPSQSVFKLEVKTVVDYCCSYS</sequence>
<dbReference type="SUPFAM" id="SSF51182">
    <property type="entry name" value="RmlC-like cupins"/>
    <property type="match status" value="1"/>
</dbReference>
<evidence type="ECO:0000256" key="1">
    <source>
        <dbReference type="ARBA" id="ARBA00022676"/>
    </source>
</evidence>
<dbReference type="InterPro" id="IPR009664">
    <property type="entry name" value="Ppnp"/>
</dbReference>
<comment type="similarity">
    <text evidence="3">Belongs to the nucleoside phosphorylase PpnP family.</text>
</comment>
<dbReference type="RefSeq" id="WP_053819680.1">
    <property type="nucleotide sequence ID" value="NZ_CP006911.1"/>
</dbReference>
<evidence type="ECO:0000313" key="5">
    <source>
        <dbReference type="Proteomes" id="UP000068905"/>
    </source>
</evidence>
<dbReference type="KEGG" id="tsn:W908_01695"/>
<comment type="catalytic activity">
    <reaction evidence="3">
        <text>inosine + phosphate = alpha-D-ribose 1-phosphate + hypoxanthine</text>
        <dbReference type="Rhea" id="RHEA:27646"/>
        <dbReference type="ChEBI" id="CHEBI:17368"/>
        <dbReference type="ChEBI" id="CHEBI:17596"/>
        <dbReference type="ChEBI" id="CHEBI:43474"/>
        <dbReference type="ChEBI" id="CHEBI:57720"/>
        <dbReference type="EC" id="2.4.2.1"/>
    </reaction>
</comment>
<comment type="function">
    <text evidence="3">Catalyzes the phosphorolysis of diverse nucleosides, yielding D-ribose 1-phosphate and the respective free bases. Can use uridine, adenosine, guanosine, cytidine, thymidine, inosine and xanthosine as substrates. Also catalyzes the reverse reactions.</text>
</comment>
<dbReference type="InterPro" id="IPR011051">
    <property type="entry name" value="RmlC_Cupin_sf"/>
</dbReference>
<dbReference type="EC" id="2.4.2.2" evidence="3"/>
<dbReference type="GO" id="GO:0009032">
    <property type="term" value="F:thymidine phosphorylase activity"/>
    <property type="evidence" value="ECO:0007669"/>
    <property type="project" value="RHEA"/>
</dbReference>
<organism evidence="4 5">
    <name type="scientific">Candidatus Pseudothioglobus singularis PS1</name>
    <dbReference type="NCBI Taxonomy" id="1125411"/>
    <lineage>
        <taxon>Bacteria</taxon>
        <taxon>Pseudomonadati</taxon>
        <taxon>Pseudomonadota</taxon>
        <taxon>Gammaproteobacteria</taxon>
        <taxon>Candidatus Pseudothioglobaceae</taxon>
        <taxon>Candidatus Pseudothioglobus</taxon>
    </lineage>
</organism>
<dbReference type="Pfam" id="PF06865">
    <property type="entry name" value="Ppnp"/>
    <property type="match status" value="1"/>
</dbReference>
<dbReference type="OrthoDB" id="9793848at2"/>
<dbReference type="FunFam" id="2.60.120.10:FF:000016">
    <property type="entry name" value="Pyrimidine/purine nucleoside phosphorylase"/>
    <property type="match status" value="1"/>
</dbReference>
<comment type="catalytic activity">
    <reaction evidence="3">
        <text>thymidine + phosphate = 2-deoxy-alpha-D-ribose 1-phosphate + thymine</text>
        <dbReference type="Rhea" id="RHEA:16037"/>
        <dbReference type="ChEBI" id="CHEBI:17748"/>
        <dbReference type="ChEBI" id="CHEBI:17821"/>
        <dbReference type="ChEBI" id="CHEBI:43474"/>
        <dbReference type="ChEBI" id="CHEBI:57259"/>
        <dbReference type="EC" id="2.4.2.2"/>
    </reaction>
</comment>
<keyword evidence="1 3" id="KW-0328">Glycosyltransferase</keyword>
<evidence type="ECO:0000256" key="2">
    <source>
        <dbReference type="ARBA" id="ARBA00022679"/>
    </source>
</evidence>
<protein>
    <recommendedName>
        <fullName evidence="3">Pyrimidine/purine nucleoside phosphorylase</fullName>
        <ecNumber evidence="3">2.4.2.1</ecNumber>
        <ecNumber evidence="3">2.4.2.2</ecNumber>
    </recommendedName>
    <alternativeName>
        <fullName evidence="3">Adenosine phosphorylase</fullName>
    </alternativeName>
    <alternativeName>
        <fullName evidence="3">Cytidine phosphorylase</fullName>
    </alternativeName>
    <alternativeName>
        <fullName evidence="3">Guanosine phosphorylase</fullName>
    </alternativeName>
    <alternativeName>
        <fullName evidence="3">Inosine phosphorylase</fullName>
    </alternativeName>
    <alternativeName>
        <fullName evidence="3">Thymidine phosphorylase</fullName>
    </alternativeName>
    <alternativeName>
        <fullName evidence="3">Uridine phosphorylase</fullName>
    </alternativeName>
    <alternativeName>
        <fullName evidence="3">Xanthosine phosphorylase</fullName>
    </alternativeName>
</protein>
<dbReference type="AlphaFoldDB" id="A0A0M4LCH3"/>
<dbReference type="EMBL" id="CP006911">
    <property type="protein sequence ID" value="ALE01432.1"/>
    <property type="molecule type" value="Genomic_DNA"/>
</dbReference>
<dbReference type="PATRIC" id="fig|1125411.7.peg.334"/>
<dbReference type="CDD" id="cd20296">
    <property type="entry name" value="cupin_PpnP-like"/>
    <property type="match status" value="1"/>
</dbReference>
<name>A0A0M4LCH3_9GAMM</name>
<dbReference type="STRING" id="1125411.W908_01695"/>
<dbReference type="Proteomes" id="UP000068905">
    <property type="component" value="Chromosome"/>
</dbReference>
<dbReference type="PANTHER" id="PTHR36540">
    <property type="entry name" value="PYRIMIDINE/PURINE NUCLEOSIDE PHOSPHORYLASE"/>
    <property type="match status" value="1"/>
</dbReference>